<evidence type="ECO:0000256" key="1">
    <source>
        <dbReference type="SAM" id="MobiDB-lite"/>
    </source>
</evidence>
<organism evidence="2 3">
    <name type="scientific">Purpureocillium lilacinum</name>
    <name type="common">Paecilomyces lilacinus</name>
    <dbReference type="NCBI Taxonomy" id="33203"/>
    <lineage>
        <taxon>Eukaryota</taxon>
        <taxon>Fungi</taxon>
        <taxon>Dikarya</taxon>
        <taxon>Ascomycota</taxon>
        <taxon>Pezizomycotina</taxon>
        <taxon>Sordariomycetes</taxon>
        <taxon>Hypocreomycetidae</taxon>
        <taxon>Hypocreales</taxon>
        <taxon>Ophiocordycipitaceae</taxon>
        <taxon>Purpureocillium</taxon>
    </lineage>
</organism>
<name>A0A179GI71_PURLI</name>
<accession>A0A179GI71</accession>
<protein>
    <submittedName>
        <fullName evidence="2">Uncharacterized protein</fullName>
    </submittedName>
</protein>
<dbReference type="AlphaFoldDB" id="A0A179GI71"/>
<gene>
    <name evidence="2" type="ORF">VFPBJ_07660</name>
</gene>
<dbReference type="EMBL" id="LSBH01000006">
    <property type="protein sequence ID" value="OAQ77188.1"/>
    <property type="molecule type" value="Genomic_DNA"/>
</dbReference>
<evidence type="ECO:0000313" key="3">
    <source>
        <dbReference type="Proteomes" id="UP000078240"/>
    </source>
</evidence>
<evidence type="ECO:0000313" key="2">
    <source>
        <dbReference type="EMBL" id="OAQ77188.1"/>
    </source>
</evidence>
<reference evidence="2 3" key="1">
    <citation type="submission" date="2016-01" db="EMBL/GenBank/DDBJ databases">
        <title>Biosynthesis of antibiotic leucinostatins and their inhibition on Phytophthora in bio-control Purpureocillium lilacinum.</title>
        <authorList>
            <person name="Wang G."/>
            <person name="Liu Z."/>
            <person name="Lin R."/>
            <person name="Li E."/>
            <person name="Mao Z."/>
            <person name="Ling J."/>
            <person name="Yin W."/>
            <person name="Xie B."/>
        </authorList>
    </citation>
    <scope>NUCLEOTIDE SEQUENCE [LARGE SCALE GENOMIC DNA]</scope>
    <source>
        <strain evidence="2">PLBJ-1</strain>
    </source>
</reference>
<sequence length="89" mass="9313">MGRARDVPSGEELGPWGRREALPPVKKRVLARSRHPKWARQLPSSGPCQEAVGGSVSQAKVVCLPGGGHLALGGRAPSESCSTPSFSRA</sequence>
<comment type="caution">
    <text evidence="2">The sequence shown here is derived from an EMBL/GenBank/DDBJ whole genome shotgun (WGS) entry which is preliminary data.</text>
</comment>
<dbReference type="Proteomes" id="UP000078240">
    <property type="component" value="Unassembled WGS sequence"/>
</dbReference>
<proteinExistence type="predicted"/>
<feature type="region of interest" description="Disordered" evidence="1">
    <location>
        <begin position="1"/>
        <end position="26"/>
    </location>
</feature>